<dbReference type="SUPFAM" id="SSF52540">
    <property type="entry name" value="P-loop containing nucleoside triphosphate hydrolases"/>
    <property type="match status" value="1"/>
</dbReference>
<dbReference type="Gene3D" id="3.40.50.300">
    <property type="entry name" value="P-loop containing nucleotide triphosphate hydrolases"/>
    <property type="match status" value="1"/>
</dbReference>
<dbReference type="PANTHER" id="PTHR45782:SF4">
    <property type="entry name" value="MITOCHONDRIAL RIBOSOME-ASSOCIATED GTPASE 1"/>
    <property type="match status" value="1"/>
</dbReference>
<feature type="compositionally biased region" description="Basic residues" evidence="3">
    <location>
        <begin position="413"/>
        <end position="423"/>
    </location>
</feature>
<proteinExistence type="predicted"/>
<dbReference type="Proteomes" id="UP000807306">
    <property type="component" value="Unassembled WGS sequence"/>
</dbReference>
<evidence type="ECO:0000256" key="2">
    <source>
        <dbReference type="ARBA" id="ARBA00023134"/>
    </source>
</evidence>
<evidence type="ECO:0000256" key="3">
    <source>
        <dbReference type="SAM" id="MobiDB-lite"/>
    </source>
</evidence>
<dbReference type="InterPro" id="IPR006073">
    <property type="entry name" value="GTP-bd"/>
</dbReference>
<dbReference type="GO" id="GO:0005525">
    <property type="term" value="F:GTP binding"/>
    <property type="evidence" value="ECO:0007669"/>
    <property type="project" value="UniProtKB-KW"/>
</dbReference>
<keyword evidence="1" id="KW-0547">Nucleotide-binding</keyword>
<keyword evidence="6" id="KW-1185">Reference proteome</keyword>
<dbReference type="GO" id="GO:0032543">
    <property type="term" value="P:mitochondrial translation"/>
    <property type="evidence" value="ECO:0007669"/>
    <property type="project" value="TreeGrafter"/>
</dbReference>
<dbReference type="PANTHER" id="PTHR45782">
    <property type="entry name" value="MITOCHONDRIAL RIBOSOME-ASSOCIATED GTPASE 1"/>
    <property type="match status" value="1"/>
</dbReference>
<evidence type="ECO:0000313" key="6">
    <source>
        <dbReference type="Proteomes" id="UP000807306"/>
    </source>
</evidence>
<dbReference type="GO" id="GO:0005739">
    <property type="term" value="C:mitochondrion"/>
    <property type="evidence" value="ECO:0007669"/>
    <property type="project" value="TreeGrafter"/>
</dbReference>
<name>A0A9P6E446_9AGAR</name>
<keyword evidence="2" id="KW-0342">GTP-binding</keyword>
<protein>
    <submittedName>
        <fullName evidence="5">P-loop containing nucleoside triphosphate hydrolase protein</fullName>
    </submittedName>
</protein>
<evidence type="ECO:0000256" key="1">
    <source>
        <dbReference type="ARBA" id="ARBA00022741"/>
    </source>
</evidence>
<dbReference type="Gene3D" id="1.10.1580.10">
    <property type="match status" value="1"/>
</dbReference>
<sequence length="423" mass="47789">MLPQLPALPIPPSWFPGHMMKFTRMLPLLLKKTNVVLEIRDSRLPLTSINRTLEGALRKWRLERGWDPNNPLKRIVAVDACEHIVVLNKRDLVPEWGMGPFRKAMESKFPHQRMLSASLHRPRDIRDLNEALVNIAKEYPHAMELNVLVIGMPNVGKSTLLNALRNMGIKGRTPKAFKTSSNPGMTQALSTRLKLSLDPLVYAYDSPGIMLPYLGRGPEGAERGVKLALNAGIKEGLYDIEALAAYLLYRLNVIDPLNPAYMTLLPANASPTTDLNQFLDILARRMGMLQRGGDPDLSRAAVYFVKWWREDGALLSASKGLSPFENNSQQHTTISIPRSNTQTWGFDFQWSVDPVNTATSGLVPQDPSVLVQKKMEQCIEDFIVESDREDAEENNLSPTQVKKKAVFEEKERRKMRYAARQQR</sequence>
<accession>A0A9P6E446</accession>
<keyword evidence="5" id="KW-0378">Hydrolase</keyword>
<feature type="region of interest" description="Disordered" evidence="3">
    <location>
        <begin position="387"/>
        <end position="423"/>
    </location>
</feature>
<comment type="caution">
    <text evidence="5">The sequence shown here is derived from an EMBL/GenBank/DDBJ whole genome shotgun (WGS) entry which is preliminary data.</text>
</comment>
<reference evidence="5" key="1">
    <citation type="submission" date="2020-11" db="EMBL/GenBank/DDBJ databases">
        <authorList>
            <consortium name="DOE Joint Genome Institute"/>
            <person name="Ahrendt S."/>
            <person name="Riley R."/>
            <person name="Andreopoulos W."/>
            <person name="Labutti K."/>
            <person name="Pangilinan J."/>
            <person name="Ruiz-Duenas F.J."/>
            <person name="Barrasa J.M."/>
            <person name="Sanchez-Garcia M."/>
            <person name="Camarero S."/>
            <person name="Miyauchi S."/>
            <person name="Serrano A."/>
            <person name="Linde D."/>
            <person name="Babiker R."/>
            <person name="Drula E."/>
            <person name="Ayuso-Fernandez I."/>
            <person name="Pacheco R."/>
            <person name="Padilla G."/>
            <person name="Ferreira P."/>
            <person name="Barriuso J."/>
            <person name="Kellner H."/>
            <person name="Castanera R."/>
            <person name="Alfaro M."/>
            <person name="Ramirez L."/>
            <person name="Pisabarro A.G."/>
            <person name="Kuo A."/>
            <person name="Tritt A."/>
            <person name="Lipzen A."/>
            <person name="He G."/>
            <person name="Yan M."/>
            <person name="Ng V."/>
            <person name="Cullen D."/>
            <person name="Martin F."/>
            <person name="Rosso M.-N."/>
            <person name="Henrissat B."/>
            <person name="Hibbett D."/>
            <person name="Martinez A.T."/>
            <person name="Grigoriev I.V."/>
        </authorList>
    </citation>
    <scope>NUCLEOTIDE SEQUENCE</scope>
    <source>
        <strain evidence="5">CBS 506.95</strain>
    </source>
</reference>
<dbReference type="AlphaFoldDB" id="A0A9P6E446"/>
<evidence type="ECO:0000313" key="5">
    <source>
        <dbReference type="EMBL" id="KAF9522209.1"/>
    </source>
</evidence>
<dbReference type="InterPro" id="IPR027417">
    <property type="entry name" value="P-loop_NTPase"/>
</dbReference>
<feature type="domain" description="G" evidence="4">
    <location>
        <begin position="147"/>
        <end position="214"/>
    </location>
</feature>
<organism evidence="5 6">
    <name type="scientific">Crepidotus variabilis</name>
    <dbReference type="NCBI Taxonomy" id="179855"/>
    <lineage>
        <taxon>Eukaryota</taxon>
        <taxon>Fungi</taxon>
        <taxon>Dikarya</taxon>
        <taxon>Basidiomycota</taxon>
        <taxon>Agaricomycotina</taxon>
        <taxon>Agaricomycetes</taxon>
        <taxon>Agaricomycetidae</taxon>
        <taxon>Agaricales</taxon>
        <taxon>Agaricineae</taxon>
        <taxon>Crepidotaceae</taxon>
        <taxon>Crepidotus</taxon>
    </lineage>
</organism>
<dbReference type="OrthoDB" id="269151at2759"/>
<evidence type="ECO:0000259" key="4">
    <source>
        <dbReference type="Pfam" id="PF01926"/>
    </source>
</evidence>
<dbReference type="InterPro" id="IPR023179">
    <property type="entry name" value="GTP-bd_ortho_bundle_sf"/>
</dbReference>
<dbReference type="EMBL" id="MU157955">
    <property type="protein sequence ID" value="KAF9522209.1"/>
    <property type="molecule type" value="Genomic_DNA"/>
</dbReference>
<gene>
    <name evidence="5" type="ORF">CPB83DRAFT_864771</name>
</gene>
<dbReference type="GO" id="GO:0003924">
    <property type="term" value="F:GTPase activity"/>
    <property type="evidence" value="ECO:0007669"/>
    <property type="project" value="TreeGrafter"/>
</dbReference>
<dbReference type="Pfam" id="PF01926">
    <property type="entry name" value="MMR_HSR1"/>
    <property type="match status" value="1"/>
</dbReference>